<feature type="region of interest" description="Disordered" evidence="1">
    <location>
        <begin position="33"/>
        <end position="53"/>
    </location>
</feature>
<reference evidence="3 4" key="1">
    <citation type="journal article" date="2018" name="Biotechnol. Biofuels">
        <title>Integrative visual omics of the white-rot fungus Polyporus brumalis exposes the biotechnological potential of its oxidative enzymes for delignifying raw plant biomass.</title>
        <authorList>
            <person name="Miyauchi S."/>
            <person name="Rancon A."/>
            <person name="Drula E."/>
            <person name="Hage H."/>
            <person name="Chaduli D."/>
            <person name="Favel A."/>
            <person name="Grisel S."/>
            <person name="Henrissat B."/>
            <person name="Herpoel-Gimbert I."/>
            <person name="Ruiz-Duenas F.J."/>
            <person name="Chevret D."/>
            <person name="Hainaut M."/>
            <person name="Lin J."/>
            <person name="Wang M."/>
            <person name="Pangilinan J."/>
            <person name="Lipzen A."/>
            <person name="Lesage-Meessen L."/>
            <person name="Navarro D."/>
            <person name="Riley R."/>
            <person name="Grigoriev I.V."/>
            <person name="Zhou S."/>
            <person name="Raouche S."/>
            <person name="Rosso M.N."/>
        </authorList>
    </citation>
    <scope>NUCLEOTIDE SEQUENCE [LARGE SCALE GENOMIC DNA]</scope>
    <source>
        <strain evidence="3 4">BRFM 1820</strain>
    </source>
</reference>
<name>A0A371D5Q8_9APHY</name>
<gene>
    <name evidence="3" type="ORF">OH76DRAFT_702993</name>
</gene>
<organism evidence="3 4">
    <name type="scientific">Lentinus brumalis</name>
    <dbReference type="NCBI Taxonomy" id="2498619"/>
    <lineage>
        <taxon>Eukaryota</taxon>
        <taxon>Fungi</taxon>
        <taxon>Dikarya</taxon>
        <taxon>Basidiomycota</taxon>
        <taxon>Agaricomycotina</taxon>
        <taxon>Agaricomycetes</taxon>
        <taxon>Polyporales</taxon>
        <taxon>Polyporaceae</taxon>
        <taxon>Lentinus</taxon>
    </lineage>
</organism>
<keyword evidence="4" id="KW-1185">Reference proteome</keyword>
<accession>A0A371D5Q8</accession>
<evidence type="ECO:0000256" key="1">
    <source>
        <dbReference type="SAM" id="MobiDB-lite"/>
    </source>
</evidence>
<sequence>MYHQLSTDCTYFSIRHCSTRSSFSTVQKRNLNPDDCEGDVPPPKGLSRLPLRSDSPLRRHKHYRLVVEEVALPLNATPFGRHSLTIAAAHYNAYENLLLLHRDISSGNVLIYPRIVEIDDGRFKVEYTGILADWEMAKETTATDPRQAERTGTWQYMSVVLLSRDKAVEVCDELE</sequence>
<protein>
    <recommendedName>
        <fullName evidence="2">Fungal-type protein kinase domain-containing protein</fullName>
    </recommendedName>
</protein>
<dbReference type="STRING" id="139420.A0A371D5Q8"/>
<evidence type="ECO:0000313" key="3">
    <source>
        <dbReference type="EMBL" id="RDX47858.1"/>
    </source>
</evidence>
<dbReference type="Pfam" id="PF17667">
    <property type="entry name" value="Pkinase_fungal"/>
    <property type="match status" value="1"/>
</dbReference>
<dbReference type="EMBL" id="KZ857415">
    <property type="protein sequence ID" value="RDX47858.1"/>
    <property type="molecule type" value="Genomic_DNA"/>
</dbReference>
<dbReference type="Proteomes" id="UP000256964">
    <property type="component" value="Unassembled WGS sequence"/>
</dbReference>
<dbReference type="InterPro" id="IPR040976">
    <property type="entry name" value="Pkinase_fungal"/>
</dbReference>
<dbReference type="OrthoDB" id="2757790at2759"/>
<evidence type="ECO:0000259" key="2">
    <source>
        <dbReference type="Pfam" id="PF17667"/>
    </source>
</evidence>
<dbReference type="Gene3D" id="1.10.510.10">
    <property type="entry name" value="Transferase(Phosphotransferase) domain 1"/>
    <property type="match status" value="1"/>
</dbReference>
<dbReference type="AlphaFoldDB" id="A0A371D5Q8"/>
<evidence type="ECO:0000313" key="4">
    <source>
        <dbReference type="Proteomes" id="UP000256964"/>
    </source>
</evidence>
<proteinExistence type="predicted"/>
<feature type="domain" description="Fungal-type protein kinase" evidence="2">
    <location>
        <begin position="38"/>
        <end position="164"/>
    </location>
</feature>